<dbReference type="Gene3D" id="3.60.10.10">
    <property type="entry name" value="Endonuclease/exonuclease/phosphatase"/>
    <property type="match status" value="1"/>
</dbReference>
<keyword evidence="3" id="KW-1185">Reference proteome</keyword>
<organism evidence="2 3">
    <name type="scientific">Mangrovivirga halotolerans</name>
    <dbReference type="NCBI Taxonomy" id="2993936"/>
    <lineage>
        <taxon>Bacteria</taxon>
        <taxon>Pseudomonadati</taxon>
        <taxon>Bacteroidota</taxon>
        <taxon>Cytophagia</taxon>
        <taxon>Cytophagales</taxon>
        <taxon>Mangrovivirgaceae</taxon>
        <taxon>Mangrovivirga</taxon>
    </lineage>
</organism>
<keyword evidence="2" id="KW-0540">Nuclease</keyword>
<dbReference type="RefSeq" id="WP_266056345.1">
    <property type="nucleotide sequence ID" value="NZ_JAPFQN010000005.1"/>
</dbReference>
<name>A0ABT3RQ24_9BACT</name>
<dbReference type="PANTHER" id="PTHR14859:SF1">
    <property type="entry name" value="PGAP2-INTERACTING PROTEIN"/>
    <property type="match status" value="1"/>
</dbReference>
<keyword evidence="2" id="KW-0255">Endonuclease</keyword>
<dbReference type="InterPro" id="IPR036691">
    <property type="entry name" value="Endo/exonu/phosph_ase_sf"/>
</dbReference>
<proteinExistence type="predicted"/>
<dbReference type="Proteomes" id="UP001209885">
    <property type="component" value="Unassembled WGS sequence"/>
</dbReference>
<keyword evidence="2" id="KW-0378">Hydrolase</keyword>
<evidence type="ECO:0000259" key="1">
    <source>
        <dbReference type="Pfam" id="PF03372"/>
    </source>
</evidence>
<dbReference type="EMBL" id="JAPFQN010000005">
    <property type="protein sequence ID" value="MCX2743884.1"/>
    <property type="molecule type" value="Genomic_DNA"/>
</dbReference>
<dbReference type="InterPro" id="IPR051916">
    <property type="entry name" value="GPI-anchor_lipid_remodeler"/>
</dbReference>
<gene>
    <name evidence="2" type="ORF">OO013_08405</name>
</gene>
<dbReference type="Pfam" id="PF03372">
    <property type="entry name" value="Exo_endo_phos"/>
    <property type="match status" value="1"/>
</dbReference>
<accession>A0ABT3RQ24</accession>
<reference evidence="2 3" key="1">
    <citation type="submission" date="2022-11" db="EMBL/GenBank/DDBJ databases">
        <title>The characterization of three novel Bacteroidetes species and genomic analysis of their roles in tidal elemental geochemical cycles.</title>
        <authorList>
            <person name="Ma K."/>
        </authorList>
    </citation>
    <scope>NUCLEOTIDE SEQUENCE [LARGE SCALE GENOMIC DNA]</scope>
    <source>
        <strain evidence="2 3">M17</strain>
    </source>
</reference>
<evidence type="ECO:0000313" key="3">
    <source>
        <dbReference type="Proteomes" id="UP001209885"/>
    </source>
</evidence>
<sequence length="303" mass="34829">MIISILCFTNLYSQVRVATFNCEFLVEKTIHVKYGLPFRLSDTTQEVREQWTDQFRSKKFNEATIEVAKYIHTLNADVIGLQEVGQEEEVDLLIEKLDSMGTNYSHSLVCFSRDNITGQRVAILSKFPILEGWDELDGRSYFFTEPDMDETDDTGVSKGLKATIKINNDTVDFYVLHLKSERGGAESDYQRLGQASIVRRYIINSLEVGNHVVVMGDLNSQKRHPVILRIRGFDDIYEELIQSGDDIYIDDKTTRNTYTYLGTQEQIDHILISYSLRKFKTKIIPTTDKFISDHNAVIVDIDL</sequence>
<evidence type="ECO:0000313" key="2">
    <source>
        <dbReference type="EMBL" id="MCX2743884.1"/>
    </source>
</evidence>
<feature type="domain" description="Endonuclease/exonuclease/phosphatase" evidence="1">
    <location>
        <begin position="19"/>
        <end position="294"/>
    </location>
</feature>
<dbReference type="SUPFAM" id="SSF56219">
    <property type="entry name" value="DNase I-like"/>
    <property type="match status" value="1"/>
</dbReference>
<dbReference type="InterPro" id="IPR005135">
    <property type="entry name" value="Endo/exonuclease/phosphatase"/>
</dbReference>
<protein>
    <submittedName>
        <fullName evidence="2">Endonuclease/exonuclease/phosphatase family protein</fullName>
    </submittedName>
</protein>
<dbReference type="GO" id="GO:0004519">
    <property type="term" value="F:endonuclease activity"/>
    <property type="evidence" value="ECO:0007669"/>
    <property type="project" value="UniProtKB-KW"/>
</dbReference>
<comment type="caution">
    <text evidence="2">The sequence shown here is derived from an EMBL/GenBank/DDBJ whole genome shotgun (WGS) entry which is preliminary data.</text>
</comment>
<dbReference type="PANTHER" id="PTHR14859">
    <property type="entry name" value="CALCOFLUOR WHITE HYPERSENSITIVE PROTEIN PRECURSOR"/>
    <property type="match status" value="1"/>
</dbReference>